<reference evidence="1" key="2">
    <citation type="submission" date="2021-01" db="UniProtKB">
        <authorList>
            <consortium name="EnsemblMetazoa"/>
        </authorList>
    </citation>
    <scope>IDENTIFICATION</scope>
</reference>
<proteinExistence type="predicted"/>
<accession>A0A7M7HNE1</accession>
<dbReference type="Proteomes" id="UP000007110">
    <property type="component" value="Unassembled WGS sequence"/>
</dbReference>
<dbReference type="AlphaFoldDB" id="A0A7M7HNE1"/>
<dbReference type="GeneID" id="105443446"/>
<evidence type="ECO:0000313" key="1">
    <source>
        <dbReference type="EnsemblMetazoa" id="XP_011674895"/>
    </source>
</evidence>
<reference evidence="2" key="1">
    <citation type="submission" date="2015-02" db="EMBL/GenBank/DDBJ databases">
        <title>Genome sequencing for Strongylocentrotus purpuratus.</title>
        <authorList>
            <person name="Murali S."/>
            <person name="Liu Y."/>
            <person name="Vee V."/>
            <person name="English A."/>
            <person name="Wang M."/>
            <person name="Skinner E."/>
            <person name="Han Y."/>
            <person name="Muzny D.M."/>
            <person name="Worley K.C."/>
            <person name="Gibbs R.A."/>
        </authorList>
    </citation>
    <scope>NUCLEOTIDE SEQUENCE</scope>
</reference>
<dbReference type="KEGG" id="spu:105443446"/>
<name>A0A7M7HNE1_STRPU</name>
<protein>
    <submittedName>
        <fullName evidence="1">Uncharacterized protein</fullName>
    </submittedName>
</protein>
<dbReference type="EnsemblMetazoa" id="XM_011676593">
    <property type="protein sequence ID" value="XP_011674895"/>
    <property type="gene ID" value="LOC105443446"/>
</dbReference>
<dbReference type="OMA" id="CPIAFRY"/>
<evidence type="ECO:0000313" key="2">
    <source>
        <dbReference type="Proteomes" id="UP000007110"/>
    </source>
</evidence>
<dbReference type="OrthoDB" id="10040890at2759"/>
<keyword evidence="2" id="KW-1185">Reference proteome</keyword>
<dbReference type="InParanoid" id="A0A7M7HNE1"/>
<organism evidence="1 2">
    <name type="scientific">Strongylocentrotus purpuratus</name>
    <name type="common">Purple sea urchin</name>
    <dbReference type="NCBI Taxonomy" id="7668"/>
    <lineage>
        <taxon>Eukaryota</taxon>
        <taxon>Metazoa</taxon>
        <taxon>Echinodermata</taxon>
        <taxon>Eleutherozoa</taxon>
        <taxon>Echinozoa</taxon>
        <taxon>Echinoidea</taxon>
        <taxon>Euechinoidea</taxon>
        <taxon>Echinacea</taxon>
        <taxon>Camarodonta</taxon>
        <taxon>Echinidea</taxon>
        <taxon>Strongylocentrotidae</taxon>
        <taxon>Strongylocentrotus</taxon>
    </lineage>
</organism>
<dbReference type="RefSeq" id="XP_011674895.2">
    <property type="nucleotide sequence ID" value="XM_011676593.2"/>
</dbReference>
<sequence>MEQMMDLEKIFQLDEEDTESDWTREETFLNQPQIWSAFSHAVATELCLETGANSLTPVPKLEEYSEAFKPLQMFYNETDLTGTTVTKLKRRQTKIVEEYHAEIGGRRGRGRRRLRESTMMGRLNHLSLPFRRRHLPEIAINLEDITHVPNIVANLTFDQSTSRTRRLSSSRTQASLVHQPFYQNVQTRCMKLIVEDVYASRFDARKLLGCRLCLGKRRPWQGKSSVKMILETYIASRVRCLVQYSTAFPGHAHKIPEEWKREVEIQHCPIAFRYALLKLDRDGVIDDVKKPNTE</sequence>